<dbReference type="EMBL" id="LAXD01000001">
    <property type="protein sequence ID" value="KWX02323.1"/>
    <property type="molecule type" value="Genomic_DNA"/>
</dbReference>
<sequence>MAPAARVPVPLVRSDLTWAPPAVRRLRRRGLLRRPTSRHVRVAGGTAGRLRPLPGSRRIASGVGGRRPPVGHRLPFVRTHASVRPDAPRAVPRSGARAIVPR</sequence>
<evidence type="ECO:0000313" key="2">
    <source>
        <dbReference type="EMBL" id="KWX02323.1"/>
    </source>
</evidence>
<evidence type="ECO:0000256" key="1">
    <source>
        <dbReference type="SAM" id="MobiDB-lite"/>
    </source>
</evidence>
<comment type="caution">
    <text evidence="2">The sequence shown here is derived from an EMBL/GenBank/DDBJ whole genome shotgun (WGS) entry which is preliminary data.</text>
</comment>
<dbReference type="AlphaFoldDB" id="A0A132MWV9"/>
<gene>
    <name evidence="2" type="ORF">LI90_3366</name>
</gene>
<name>A0A132MWV9_9ACTN</name>
<dbReference type="Proteomes" id="UP000070188">
    <property type="component" value="Unassembled WGS sequence"/>
</dbReference>
<dbReference type="STRING" id="1469144.LI90_3366"/>
<protein>
    <submittedName>
        <fullName evidence="2">Uncharacterized protein</fullName>
    </submittedName>
</protein>
<organism evidence="2 3">
    <name type="scientific">Carbonactinospora thermoautotrophica</name>
    <dbReference type="NCBI Taxonomy" id="1469144"/>
    <lineage>
        <taxon>Bacteria</taxon>
        <taxon>Bacillati</taxon>
        <taxon>Actinomycetota</taxon>
        <taxon>Actinomycetes</taxon>
        <taxon>Kitasatosporales</taxon>
        <taxon>Carbonactinosporaceae</taxon>
        <taxon>Carbonactinospora</taxon>
    </lineage>
</organism>
<evidence type="ECO:0000313" key="3">
    <source>
        <dbReference type="Proteomes" id="UP000070188"/>
    </source>
</evidence>
<reference evidence="3" key="1">
    <citation type="submission" date="2015-04" db="EMBL/GenBank/DDBJ databases">
        <title>Physiological reanalysis, assessment of diazotrophy, and genome sequences of multiple isolates of Streptomyces thermoautotrophicus.</title>
        <authorList>
            <person name="MacKellar D.C."/>
            <person name="Lieber L."/>
            <person name="Norman J."/>
            <person name="Bolger A."/>
            <person name="Tobin C."/>
            <person name="Murray J.W."/>
            <person name="Chang R."/>
            <person name="Ford T."/>
            <person name="Nguyen P.Q."/>
            <person name="Woodward J."/>
            <person name="Permingeat H."/>
            <person name="Joshi N.S."/>
            <person name="Silver P.A."/>
            <person name="Usadel B."/>
            <person name="Rutherford A.W."/>
            <person name="Friesen M."/>
            <person name="Prell J."/>
        </authorList>
    </citation>
    <scope>NUCLEOTIDE SEQUENCE [LARGE SCALE GENOMIC DNA]</scope>
    <source>
        <strain evidence="3">H1</strain>
    </source>
</reference>
<proteinExistence type="predicted"/>
<keyword evidence="3" id="KW-1185">Reference proteome</keyword>
<feature type="region of interest" description="Disordered" evidence="1">
    <location>
        <begin position="46"/>
        <end position="73"/>
    </location>
</feature>
<accession>A0A132MWV9</accession>